<evidence type="ECO:0000256" key="1">
    <source>
        <dbReference type="SAM" id="MobiDB-lite"/>
    </source>
</evidence>
<dbReference type="Proteomes" id="UP000029665">
    <property type="component" value="Unassembled WGS sequence"/>
</dbReference>
<sequence>MLSFAVRFQGFMNGIANTAVGQHASLLPIVVICSTLSGAEAINKLNSKIFLVTSPTDAYRMMQLVQWEEGPLSKITLQTPGPYYTICYGVETGIFIGFQWQRISHLVPAKKHVFKGFHDLAQALEFMLDKPGYNLPLLPAGTKLPPPDPPAASPMHDSASKTHRTPTSSCSSSPVKSTARAITSPSTPIATEKRAKVVISMPSLSTTSMPSHTKRLGQPQVSGTFGIHRSSQCASRPAYLNVETGLRWVDGQESNKHDSGSDDTASSLHKEMDARLASGDQDALEILRQVLWPAHNMPRGNRSLSITLGSAADALLTENSISQGEAFTVLQIYVHSKSQEHFTHYMGLALGWPTIDALTLWKAIKLPTASPAGGR</sequence>
<feature type="region of interest" description="Disordered" evidence="1">
    <location>
        <begin position="141"/>
        <end position="187"/>
    </location>
</feature>
<evidence type="ECO:0000313" key="3">
    <source>
        <dbReference type="Proteomes" id="UP000029665"/>
    </source>
</evidence>
<reference evidence="2" key="1">
    <citation type="submission" date="2014-01" db="EMBL/GenBank/DDBJ databases">
        <title>The genome of the white-rot fungus Pycnoporus cinnabarinus: a basidiomycete model with a versatile arsenal for lignocellulosic biomass breakdown.</title>
        <authorList>
            <person name="Levasseur A."/>
            <person name="Lomascolo A."/>
            <person name="Ruiz-Duenas F.J."/>
            <person name="Uzan E."/>
            <person name="Piumi F."/>
            <person name="Kues U."/>
            <person name="Ram A.F.J."/>
            <person name="Murat C."/>
            <person name="Haon M."/>
            <person name="Benoit I."/>
            <person name="Arfi Y."/>
            <person name="Chevret D."/>
            <person name="Drula E."/>
            <person name="Kwon M.J."/>
            <person name="Gouret P."/>
            <person name="Lesage-Meessen L."/>
            <person name="Lombard V."/>
            <person name="Mariette J."/>
            <person name="Noirot C."/>
            <person name="Park J."/>
            <person name="Patyshakuliyeva A."/>
            <person name="Wieneger R.A.B."/>
            <person name="Wosten H.A.B."/>
            <person name="Martin F."/>
            <person name="Coutinho P.M."/>
            <person name="de Vries R."/>
            <person name="Martinez A.T."/>
            <person name="Klopp C."/>
            <person name="Pontarotti P."/>
            <person name="Henrissat B."/>
            <person name="Record E."/>
        </authorList>
    </citation>
    <scope>NUCLEOTIDE SEQUENCE [LARGE SCALE GENOMIC DNA]</scope>
    <source>
        <strain evidence="2">BRFM137</strain>
    </source>
</reference>
<protein>
    <submittedName>
        <fullName evidence="2">Uncharacterized protein</fullName>
    </submittedName>
</protein>
<feature type="compositionally biased region" description="Low complexity" evidence="1">
    <location>
        <begin position="165"/>
        <end position="178"/>
    </location>
</feature>
<proteinExistence type="predicted"/>
<dbReference type="OrthoDB" id="2746407at2759"/>
<dbReference type="STRING" id="5643.A0A060S5L9"/>
<accession>A0A060S5L9</accession>
<dbReference type="AlphaFoldDB" id="A0A060S5L9"/>
<keyword evidence="3" id="KW-1185">Reference proteome</keyword>
<dbReference type="HOGENOM" id="CLU_650770_0_0_1"/>
<comment type="caution">
    <text evidence="2">The sequence shown here is derived from an EMBL/GenBank/DDBJ whole genome shotgun (WGS) entry which is preliminary data.</text>
</comment>
<evidence type="ECO:0000313" key="2">
    <source>
        <dbReference type="EMBL" id="CDO69486.1"/>
    </source>
</evidence>
<gene>
    <name evidence="2" type="ORF">BN946_scf184662.g6</name>
</gene>
<dbReference type="EMBL" id="CCBP010000045">
    <property type="protein sequence ID" value="CDO69486.1"/>
    <property type="molecule type" value="Genomic_DNA"/>
</dbReference>
<organism evidence="2 3">
    <name type="scientific">Pycnoporus cinnabarinus</name>
    <name type="common">Cinnabar-red polypore</name>
    <name type="synonym">Trametes cinnabarina</name>
    <dbReference type="NCBI Taxonomy" id="5643"/>
    <lineage>
        <taxon>Eukaryota</taxon>
        <taxon>Fungi</taxon>
        <taxon>Dikarya</taxon>
        <taxon>Basidiomycota</taxon>
        <taxon>Agaricomycotina</taxon>
        <taxon>Agaricomycetes</taxon>
        <taxon>Polyporales</taxon>
        <taxon>Polyporaceae</taxon>
        <taxon>Trametes</taxon>
    </lineage>
</organism>
<name>A0A060S5L9_PYCCI</name>